<comment type="similarity">
    <text evidence="3">Belongs to the CheD family.</text>
</comment>
<protein>
    <recommendedName>
        <fullName evidence="3">Probable chemoreceptor glutamine deamidase CheD</fullName>
        <ecNumber evidence="3">3.5.1.44</ecNumber>
    </recommendedName>
</protein>
<keyword evidence="2 3" id="KW-0378">Hydrolase</keyword>
<accession>A0A6J4N424</accession>
<dbReference type="InterPro" id="IPR005659">
    <property type="entry name" value="Chemorcpt_Glu_NH3ase_CheD"/>
</dbReference>
<comment type="function">
    <text evidence="3">Probably deamidates glutamine residues to glutamate on methyl-accepting chemotaxis receptors (MCPs), playing an important role in chemotaxis.</text>
</comment>
<proteinExistence type="inferred from homology"/>
<evidence type="ECO:0000256" key="3">
    <source>
        <dbReference type="HAMAP-Rule" id="MF_01440"/>
    </source>
</evidence>
<dbReference type="HAMAP" id="MF_01440">
    <property type="entry name" value="CheD"/>
    <property type="match status" value="1"/>
</dbReference>
<dbReference type="EC" id="3.5.1.44" evidence="3"/>
<gene>
    <name evidence="3" type="primary">cheD</name>
    <name evidence="4" type="ORF">AVDCRST_MAG89-5062</name>
</gene>
<evidence type="ECO:0000313" key="4">
    <source>
        <dbReference type="EMBL" id="CAA9376806.1"/>
    </source>
</evidence>
<dbReference type="GO" id="GO:0050568">
    <property type="term" value="F:protein-glutamine glutaminase activity"/>
    <property type="evidence" value="ECO:0007669"/>
    <property type="project" value="UniProtKB-UniRule"/>
</dbReference>
<evidence type="ECO:0000256" key="2">
    <source>
        <dbReference type="ARBA" id="ARBA00022801"/>
    </source>
</evidence>
<dbReference type="SUPFAM" id="SSF64438">
    <property type="entry name" value="CNF1/YfiH-like putative cysteine hydrolases"/>
    <property type="match status" value="1"/>
</dbReference>
<dbReference type="Gene3D" id="3.30.1330.200">
    <property type="match status" value="1"/>
</dbReference>
<reference evidence="4" key="1">
    <citation type="submission" date="2020-02" db="EMBL/GenBank/DDBJ databases">
        <authorList>
            <person name="Meier V. D."/>
        </authorList>
    </citation>
    <scope>NUCLEOTIDE SEQUENCE</scope>
    <source>
        <strain evidence="4">AVDCRST_MAG89</strain>
    </source>
</reference>
<dbReference type="AlphaFoldDB" id="A0A6J4N424"/>
<comment type="catalytic activity">
    <reaction evidence="3">
        <text>L-glutaminyl-[protein] + H2O = L-glutamyl-[protein] + NH4(+)</text>
        <dbReference type="Rhea" id="RHEA:16441"/>
        <dbReference type="Rhea" id="RHEA-COMP:10207"/>
        <dbReference type="Rhea" id="RHEA-COMP:10208"/>
        <dbReference type="ChEBI" id="CHEBI:15377"/>
        <dbReference type="ChEBI" id="CHEBI:28938"/>
        <dbReference type="ChEBI" id="CHEBI:29973"/>
        <dbReference type="ChEBI" id="CHEBI:30011"/>
        <dbReference type="EC" id="3.5.1.44"/>
    </reaction>
</comment>
<dbReference type="PANTHER" id="PTHR35147:SF1">
    <property type="entry name" value="CHEMORECEPTOR GLUTAMINE DEAMIDASE CHED-RELATED"/>
    <property type="match status" value="1"/>
</dbReference>
<sequence>MNGRASATTYVKVAQHAVGGPEDLLVTLGLGSCVAILLHDPDARVGGMAHVLLPEPALSRDRGNESKFATTAVPLLVREMARRGARPGRLQARLVGGAAMFQTLMVPGTLNMGERNVRAAREALERAGIPVLSENVGGDFGRSVRFAVGQGRTTVSSVGKPDVVL</sequence>
<dbReference type="GO" id="GO:0006935">
    <property type="term" value="P:chemotaxis"/>
    <property type="evidence" value="ECO:0007669"/>
    <property type="project" value="UniProtKB-UniRule"/>
</dbReference>
<dbReference type="Pfam" id="PF03975">
    <property type="entry name" value="CheD"/>
    <property type="match status" value="1"/>
</dbReference>
<keyword evidence="1 3" id="KW-0145">Chemotaxis</keyword>
<organism evidence="4">
    <name type="scientific">uncultured Gemmatimonadota bacterium</name>
    <dbReference type="NCBI Taxonomy" id="203437"/>
    <lineage>
        <taxon>Bacteria</taxon>
        <taxon>Pseudomonadati</taxon>
        <taxon>Gemmatimonadota</taxon>
        <taxon>environmental samples</taxon>
    </lineage>
</organism>
<dbReference type="InterPro" id="IPR011324">
    <property type="entry name" value="Cytotoxic_necrot_fac-like_cat"/>
</dbReference>
<dbReference type="InterPro" id="IPR038592">
    <property type="entry name" value="CheD-like_sf"/>
</dbReference>
<dbReference type="CDD" id="cd16352">
    <property type="entry name" value="CheD"/>
    <property type="match status" value="1"/>
</dbReference>
<dbReference type="PANTHER" id="PTHR35147">
    <property type="entry name" value="CHEMORECEPTOR GLUTAMINE DEAMIDASE CHED-RELATED"/>
    <property type="match status" value="1"/>
</dbReference>
<evidence type="ECO:0000256" key="1">
    <source>
        <dbReference type="ARBA" id="ARBA00022500"/>
    </source>
</evidence>
<name>A0A6J4N424_9BACT</name>
<dbReference type="EMBL" id="CADCTV010001068">
    <property type="protein sequence ID" value="CAA9376806.1"/>
    <property type="molecule type" value="Genomic_DNA"/>
</dbReference>